<comment type="subcellular location">
    <subcellularLocation>
        <location evidence="1">Cell membrane</location>
        <topology evidence="1">Multi-pass membrane protein</topology>
    </subcellularLocation>
</comment>
<evidence type="ECO:0000256" key="3">
    <source>
        <dbReference type="ARBA" id="ARBA00022692"/>
    </source>
</evidence>
<evidence type="ECO:0000256" key="2">
    <source>
        <dbReference type="ARBA" id="ARBA00022475"/>
    </source>
</evidence>
<keyword evidence="2" id="KW-1003">Cell membrane</keyword>
<feature type="transmembrane region" description="Helical" evidence="6">
    <location>
        <begin position="335"/>
        <end position="359"/>
    </location>
</feature>
<protein>
    <submittedName>
        <fullName evidence="9">ABC transporter permease</fullName>
    </submittedName>
</protein>
<feature type="domain" description="ABC3 transporter permease C-terminal" evidence="7">
    <location>
        <begin position="285"/>
        <end position="401"/>
    </location>
</feature>
<keyword evidence="3 6" id="KW-0812">Transmembrane</keyword>
<feature type="transmembrane region" description="Helical" evidence="6">
    <location>
        <begin position="656"/>
        <end position="678"/>
    </location>
</feature>
<dbReference type="AlphaFoldDB" id="A0A9D9ITR7"/>
<name>A0A9D9ITR7_9BACT</name>
<organism evidence="9 10">
    <name type="scientific">Candidatus Cryptobacteroides excrementipullorum</name>
    <dbReference type="NCBI Taxonomy" id="2840761"/>
    <lineage>
        <taxon>Bacteria</taxon>
        <taxon>Pseudomonadati</taxon>
        <taxon>Bacteroidota</taxon>
        <taxon>Bacteroidia</taxon>
        <taxon>Bacteroidales</taxon>
        <taxon>Candidatus Cryptobacteroides</taxon>
    </lineage>
</organism>
<dbReference type="PANTHER" id="PTHR30572:SF18">
    <property type="entry name" value="ABC-TYPE MACROLIDE FAMILY EXPORT SYSTEM PERMEASE COMPONENT 2"/>
    <property type="match status" value="1"/>
</dbReference>
<dbReference type="Pfam" id="PF12704">
    <property type="entry name" value="MacB_PCD"/>
    <property type="match status" value="1"/>
</dbReference>
<proteinExistence type="predicted"/>
<keyword evidence="4 6" id="KW-1133">Transmembrane helix</keyword>
<sequence length="777" mass="85734">MFTLLIRNLIHILRRYPVPAAINTAGLVVALTAFIIISSHIEFETGYDRSYPTSGRIFRVDCPGNTETFRSILPNAFCRDIIQSSAHIEAGTMLMPYLGKMPFYIDDRNGEPHGYELLCDLVQPDFVKVFGVRILRGDPMAIATPGKAMIPQSMAENIFGNENPIGKTMRTDRSWFFQSGEVTVGAVYDDFPANSNLRNSIYFAADERLMPYNYGPANFICYLLLDSADSATAVEKGFNDHFDFSLSWMSPIKLIPMEDIFFMGQGGDGRIFQSGSRKMLLLLSAIGILVLLSGVMNFANFFTSLAPVRIRSINTQKVVGASTAGLRVMLTMETVVISLICLAAAFFLAAWLSGAMVSANMTDGIFSIHSTGVILSVTAITLVTGILAGLYPSIYATSFEPALVLKGDFGLSKGGKIFRSIMSGIQYIIAFIILIFMTFVILQNRLIRDTELGFDKERIAVAEVSSSVMEKLDVLRAEAQNFPSISGIARSSEKIGAQDTYSTSGIDVKGQKVSTFIIGIDKEFMKVMGTDIIEGRNFNQYDSLGTVIVNRYFMDRYGIHTGDIIPNAGQVIGVCDYIRLNSVREPEMPVLFVHDGNNYSSGILYFRLSDGSDAMTAVSEIKSLLLKTDPYWPGQIELYETILDNLYSNELRTSRLVVAFSIISVILALCGVIGLVIFDTEYRRKETAIRKVFGAGVADILKKTNMSYIAMVLICFAVSCPVAAVIVSHWLENFVDRVSLYPWVFAAVLAAILALTVLIVTSVFFRRATSNPCNDLR</sequence>
<dbReference type="GO" id="GO:0022857">
    <property type="term" value="F:transmembrane transporter activity"/>
    <property type="evidence" value="ECO:0007669"/>
    <property type="project" value="TreeGrafter"/>
</dbReference>
<feature type="transmembrane region" description="Helical" evidence="6">
    <location>
        <begin position="20"/>
        <end position="41"/>
    </location>
</feature>
<feature type="domain" description="MacB-like periplasmic core" evidence="8">
    <location>
        <begin position="21"/>
        <end position="236"/>
    </location>
</feature>
<dbReference type="InterPro" id="IPR025857">
    <property type="entry name" value="MacB_PCD"/>
</dbReference>
<feature type="transmembrane region" description="Helical" evidence="6">
    <location>
        <begin position="280"/>
        <end position="302"/>
    </location>
</feature>
<gene>
    <name evidence="9" type="ORF">IAB80_07425</name>
</gene>
<feature type="transmembrane region" description="Helical" evidence="6">
    <location>
        <begin position="708"/>
        <end position="731"/>
    </location>
</feature>
<feature type="transmembrane region" description="Helical" evidence="6">
    <location>
        <begin position="371"/>
        <end position="397"/>
    </location>
</feature>
<reference evidence="9" key="2">
    <citation type="journal article" date="2021" name="PeerJ">
        <title>Extensive microbial diversity within the chicken gut microbiome revealed by metagenomics and culture.</title>
        <authorList>
            <person name="Gilroy R."/>
            <person name="Ravi A."/>
            <person name="Getino M."/>
            <person name="Pursley I."/>
            <person name="Horton D.L."/>
            <person name="Alikhan N.F."/>
            <person name="Baker D."/>
            <person name="Gharbi K."/>
            <person name="Hall N."/>
            <person name="Watson M."/>
            <person name="Adriaenssens E.M."/>
            <person name="Foster-Nyarko E."/>
            <person name="Jarju S."/>
            <person name="Secka A."/>
            <person name="Antonio M."/>
            <person name="Oren A."/>
            <person name="Chaudhuri R.R."/>
            <person name="La Ragione R."/>
            <person name="Hildebrand F."/>
            <person name="Pallen M.J."/>
        </authorList>
    </citation>
    <scope>NUCLEOTIDE SEQUENCE</scope>
    <source>
        <strain evidence="9">2478</strain>
    </source>
</reference>
<feature type="domain" description="ABC3 transporter permease C-terminal" evidence="7">
    <location>
        <begin position="659"/>
        <end position="772"/>
    </location>
</feature>
<reference evidence="9" key="1">
    <citation type="submission" date="2020-10" db="EMBL/GenBank/DDBJ databases">
        <authorList>
            <person name="Gilroy R."/>
        </authorList>
    </citation>
    <scope>NUCLEOTIDE SEQUENCE</scope>
    <source>
        <strain evidence="9">2478</strain>
    </source>
</reference>
<evidence type="ECO:0000259" key="8">
    <source>
        <dbReference type="Pfam" id="PF12704"/>
    </source>
</evidence>
<dbReference type="InterPro" id="IPR003838">
    <property type="entry name" value="ABC3_permease_C"/>
</dbReference>
<comment type="caution">
    <text evidence="9">The sequence shown here is derived from an EMBL/GenBank/DDBJ whole genome shotgun (WGS) entry which is preliminary data.</text>
</comment>
<evidence type="ECO:0000256" key="6">
    <source>
        <dbReference type="SAM" id="Phobius"/>
    </source>
</evidence>
<evidence type="ECO:0000256" key="5">
    <source>
        <dbReference type="ARBA" id="ARBA00023136"/>
    </source>
</evidence>
<evidence type="ECO:0000313" key="9">
    <source>
        <dbReference type="EMBL" id="MBO8478702.1"/>
    </source>
</evidence>
<feature type="transmembrane region" description="Helical" evidence="6">
    <location>
        <begin position="743"/>
        <end position="765"/>
    </location>
</feature>
<dbReference type="EMBL" id="JADILZ010000067">
    <property type="protein sequence ID" value="MBO8478702.1"/>
    <property type="molecule type" value="Genomic_DNA"/>
</dbReference>
<evidence type="ECO:0000259" key="7">
    <source>
        <dbReference type="Pfam" id="PF02687"/>
    </source>
</evidence>
<dbReference type="InterPro" id="IPR050250">
    <property type="entry name" value="Macrolide_Exporter_MacB"/>
</dbReference>
<keyword evidence="5 6" id="KW-0472">Membrane</keyword>
<dbReference type="Proteomes" id="UP000823771">
    <property type="component" value="Unassembled WGS sequence"/>
</dbReference>
<dbReference type="Pfam" id="PF02687">
    <property type="entry name" value="FtsX"/>
    <property type="match status" value="2"/>
</dbReference>
<evidence type="ECO:0000256" key="4">
    <source>
        <dbReference type="ARBA" id="ARBA00022989"/>
    </source>
</evidence>
<evidence type="ECO:0000256" key="1">
    <source>
        <dbReference type="ARBA" id="ARBA00004651"/>
    </source>
</evidence>
<dbReference type="PANTHER" id="PTHR30572">
    <property type="entry name" value="MEMBRANE COMPONENT OF TRANSPORTER-RELATED"/>
    <property type="match status" value="1"/>
</dbReference>
<accession>A0A9D9ITR7</accession>
<dbReference type="GO" id="GO:0005886">
    <property type="term" value="C:plasma membrane"/>
    <property type="evidence" value="ECO:0007669"/>
    <property type="project" value="UniProtKB-SubCell"/>
</dbReference>
<evidence type="ECO:0000313" key="10">
    <source>
        <dbReference type="Proteomes" id="UP000823771"/>
    </source>
</evidence>
<feature type="transmembrane region" description="Helical" evidence="6">
    <location>
        <begin position="417"/>
        <end position="442"/>
    </location>
</feature>